<name>A0A516GEF5_9MICO</name>
<sequence length="84" mass="9879">MAQTFGIADQAERTALEFYQQAETVLARAEFAYRRANWEEAHGRVPAAREWRRHAEYRMDEHDRLRDRARRLEGSAYIARLAAA</sequence>
<keyword evidence="2" id="KW-1185">Reference proteome</keyword>
<dbReference type="AlphaFoldDB" id="A0A516GEF5"/>
<protein>
    <submittedName>
        <fullName evidence="1">Uncharacterized protein</fullName>
    </submittedName>
</protein>
<dbReference type="KEGG" id="orz:FNH13_17605"/>
<gene>
    <name evidence="1" type="ORF">FNH13_17605</name>
</gene>
<accession>A0A516GEF5</accession>
<evidence type="ECO:0000313" key="1">
    <source>
        <dbReference type="EMBL" id="QDO89917.1"/>
    </source>
</evidence>
<dbReference type="EMBL" id="CP041616">
    <property type="protein sequence ID" value="QDO89917.1"/>
    <property type="molecule type" value="Genomic_DNA"/>
</dbReference>
<dbReference type="RefSeq" id="WP_143784637.1">
    <property type="nucleotide sequence ID" value="NZ_CP041616.1"/>
</dbReference>
<proteinExistence type="predicted"/>
<evidence type="ECO:0000313" key="2">
    <source>
        <dbReference type="Proteomes" id="UP000315395"/>
    </source>
</evidence>
<reference evidence="1 2" key="1">
    <citation type="submission" date="2019-07" db="EMBL/GenBank/DDBJ databases">
        <title>complete genome sequencing of Ornithinimicrobium sp. H23M54.</title>
        <authorList>
            <person name="Bae J.-W."/>
            <person name="Lee S.-Y."/>
        </authorList>
    </citation>
    <scope>NUCLEOTIDE SEQUENCE [LARGE SCALE GENOMIC DNA]</scope>
    <source>
        <strain evidence="1 2">H23M54</strain>
    </source>
</reference>
<organism evidence="1 2">
    <name type="scientific">Ornithinimicrobium ciconiae</name>
    <dbReference type="NCBI Taxonomy" id="2594265"/>
    <lineage>
        <taxon>Bacteria</taxon>
        <taxon>Bacillati</taxon>
        <taxon>Actinomycetota</taxon>
        <taxon>Actinomycetes</taxon>
        <taxon>Micrococcales</taxon>
        <taxon>Ornithinimicrobiaceae</taxon>
        <taxon>Ornithinimicrobium</taxon>
    </lineage>
</organism>
<dbReference type="Proteomes" id="UP000315395">
    <property type="component" value="Chromosome"/>
</dbReference>